<sequence length="293" mass="32726">MKDKIIKDSYGFTLIEMIVVMIIIGILAAIMVPSLLHYIDRSKADECEVNRKALVLQLEGARAQDPGKTMYDIVNENEASGEITCPSGGKYEAVDNNTVRCTIPEHGENGVLTDESEHAMGDVEVIVPEIPSTDSVEESEESGDDDTKETGKEGELCFKVGDVWFSSLLVSSLAEKNQGKNNYHFENNTVVTEDGKTFYFQANNDGYINYHNNGKYTTVFGGMTKVNCDNLMILANNFDKEHNTLYETIHKGQVVIDNNNYYIAIQNINKQEPNTAKNLQNTNNWRPLSLCSE</sequence>
<reference evidence="3" key="1">
    <citation type="submission" date="2018-08" db="EMBL/GenBank/DDBJ databases">
        <title>A genome reference for cultivated species of the human gut microbiota.</title>
        <authorList>
            <person name="Zou Y."/>
            <person name="Xue W."/>
            <person name="Luo G."/>
        </authorList>
    </citation>
    <scope>NUCLEOTIDE SEQUENCE [LARGE SCALE GENOMIC DNA]</scope>
    <source>
        <strain evidence="3">TF05-5AC</strain>
    </source>
</reference>
<keyword evidence="2" id="KW-1133">Transmembrane helix</keyword>
<gene>
    <name evidence="3" type="ORF">DXC51_27590</name>
</gene>
<keyword evidence="4" id="KW-1185">Reference proteome</keyword>
<protein>
    <submittedName>
        <fullName evidence="3">Prepilin-type N-terminal cleavage/methylation domain-containing protein</fullName>
    </submittedName>
</protein>
<dbReference type="Proteomes" id="UP000260812">
    <property type="component" value="Unassembled WGS sequence"/>
</dbReference>
<evidence type="ECO:0000313" key="3">
    <source>
        <dbReference type="EMBL" id="RGE55797.1"/>
    </source>
</evidence>
<accession>A0A3E3HVF0</accession>
<organism evidence="3 4">
    <name type="scientific">Eisenbergiella massiliensis</name>
    <dbReference type="NCBI Taxonomy" id="1720294"/>
    <lineage>
        <taxon>Bacteria</taxon>
        <taxon>Bacillati</taxon>
        <taxon>Bacillota</taxon>
        <taxon>Clostridia</taxon>
        <taxon>Lachnospirales</taxon>
        <taxon>Lachnospiraceae</taxon>
        <taxon>Eisenbergiella</taxon>
    </lineage>
</organism>
<dbReference type="InterPro" id="IPR012902">
    <property type="entry name" value="N_methyl_site"/>
</dbReference>
<feature type="transmembrane region" description="Helical" evidence="2">
    <location>
        <begin position="12"/>
        <end position="36"/>
    </location>
</feature>
<evidence type="ECO:0000313" key="4">
    <source>
        <dbReference type="Proteomes" id="UP000260812"/>
    </source>
</evidence>
<keyword evidence="2" id="KW-0812">Transmembrane</keyword>
<dbReference type="NCBIfam" id="TIGR02532">
    <property type="entry name" value="IV_pilin_GFxxxE"/>
    <property type="match status" value="1"/>
</dbReference>
<dbReference type="InterPro" id="IPR045584">
    <property type="entry name" value="Pilin-like"/>
</dbReference>
<keyword evidence="2" id="KW-0472">Membrane</keyword>
<dbReference type="Gene3D" id="3.30.700.10">
    <property type="entry name" value="Glycoprotein, Type 4 Pilin"/>
    <property type="match status" value="1"/>
</dbReference>
<dbReference type="AlphaFoldDB" id="A0A3E3HVF0"/>
<name>A0A3E3HVF0_9FIRM</name>
<dbReference type="Pfam" id="PF07963">
    <property type="entry name" value="N_methyl"/>
    <property type="match status" value="1"/>
</dbReference>
<dbReference type="EMBL" id="QVLV01000037">
    <property type="protein sequence ID" value="RGE55797.1"/>
    <property type="molecule type" value="Genomic_DNA"/>
</dbReference>
<evidence type="ECO:0000256" key="2">
    <source>
        <dbReference type="SAM" id="Phobius"/>
    </source>
</evidence>
<proteinExistence type="predicted"/>
<dbReference type="SUPFAM" id="SSF54523">
    <property type="entry name" value="Pili subunits"/>
    <property type="match status" value="1"/>
</dbReference>
<dbReference type="RefSeq" id="WP_117545879.1">
    <property type="nucleotide sequence ID" value="NZ_QVLV01000037.1"/>
</dbReference>
<feature type="region of interest" description="Disordered" evidence="1">
    <location>
        <begin position="130"/>
        <end position="151"/>
    </location>
</feature>
<dbReference type="GeneID" id="97990513"/>
<evidence type="ECO:0000256" key="1">
    <source>
        <dbReference type="SAM" id="MobiDB-lite"/>
    </source>
</evidence>
<comment type="caution">
    <text evidence="3">The sequence shown here is derived from an EMBL/GenBank/DDBJ whole genome shotgun (WGS) entry which is preliminary data.</text>
</comment>
<feature type="compositionally biased region" description="Acidic residues" evidence="1">
    <location>
        <begin position="135"/>
        <end position="147"/>
    </location>
</feature>